<dbReference type="RefSeq" id="XP_005714007.1">
    <property type="nucleotide sequence ID" value="XM_005713950.1"/>
</dbReference>
<proteinExistence type="predicted"/>
<dbReference type="GeneID" id="17321735"/>
<sequence length="55" mass="6141">MRIDALPSEWSNFSIASEATAAHLSSCTHRFASPMRLAPRQAWSRTRLGNAMTCF</sequence>
<reference evidence="2" key="1">
    <citation type="journal article" date="2013" name="Proc. Natl. Acad. Sci. U.S.A.">
        <title>Genome structure and metabolic features in the red seaweed Chondrus crispus shed light on evolution of the Archaeplastida.</title>
        <authorList>
            <person name="Collen J."/>
            <person name="Porcel B."/>
            <person name="Carre W."/>
            <person name="Ball S.G."/>
            <person name="Chaparro C."/>
            <person name="Tonon T."/>
            <person name="Barbeyron T."/>
            <person name="Michel G."/>
            <person name="Noel B."/>
            <person name="Valentin K."/>
            <person name="Elias M."/>
            <person name="Artiguenave F."/>
            <person name="Arun A."/>
            <person name="Aury J.M."/>
            <person name="Barbosa-Neto J.F."/>
            <person name="Bothwell J.H."/>
            <person name="Bouget F.Y."/>
            <person name="Brillet L."/>
            <person name="Cabello-Hurtado F."/>
            <person name="Capella-Gutierrez S."/>
            <person name="Charrier B."/>
            <person name="Cladiere L."/>
            <person name="Cock J.M."/>
            <person name="Coelho S.M."/>
            <person name="Colleoni C."/>
            <person name="Czjzek M."/>
            <person name="Da Silva C."/>
            <person name="Delage L."/>
            <person name="Denoeud F."/>
            <person name="Deschamps P."/>
            <person name="Dittami S.M."/>
            <person name="Gabaldon T."/>
            <person name="Gachon C.M."/>
            <person name="Groisillier A."/>
            <person name="Herve C."/>
            <person name="Jabbari K."/>
            <person name="Katinka M."/>
            <person name="Kloareg B."/>
            <person name="Kowalczyk N."/>
            <person name="Labadie K."/>
            <person name="Leblanc C."/>
            <person name="Lopez P.J."/>
            <person name="McLachlan D.H."/>
            <person name="Meslet-Cladiere L."/>
            <person name="Moustafa A."/>
            <person name="Nehr Z."/>
            <person name="Nyvall Collen P."/>
            <person name="Panaud O."/>
            <person name="Partensky F."/>
            <person name="Poulain J."/>
            <person name="Rensing S.A."/>
            <person name="Rousvoal S."/>
            <person name="Samson G."/>
            <person name="Symeonidi A."/>
            <person name="Weissenbach J."/>
            <person name="Zambounis A."/>
            <person name="Wincker P."/>
            <person name="Boyen C."/>
        </authorList>
    </citation>
    <scope>NUCLEOTIDE SEQUENCE [LARGE SCALE GENOMIC DNA]</scope>
    <source>
        <strain evidence="2">cv. Stackhouse</strain>
    </source>
</reference>
<name>R7Q8R0_CHOCR</name>
<evidence type="ECO:0000313" key="2">
    <source>
        <dbReference type="Proteomes" id="UP000012073"/>
    </source>
</evidence>
<keyword evidence="2" id="KW-1185">Reference proteome</keyword>
<dbReference type="KEGG" id="ccp:CHC_T00002850001"/>
<gene>
    <name evidence="1" type="ORF">CHC_T00002850001</name>
</gene>
<accession>R7Q8R0</accession>
<protein>
    <submittedName>
        <fullName evidence="1">Uncharacterized protein</fullName>
    </submittedName>
</protein>
<dbReference type="Proteomes" id="UP000012073">
    <property type="component" value="Unassembled WGS sequence"/>
</dbReference>
<dbReference type="AlphaFoldDB" id="R7Q8R0"/>
<dbReference type="EMBL" id="HG001676">
    <property type="protein sequence ID" value="CDF34188.1"/>
    <property type="molecule type" value="Genomic_DNA"/>
</dbReference>
<organism evidence="1 2">
    <name type="scientific">Chondrus crispus</name>
    <name type="common">Carrageen Irish moss</name>
    <name type="synonym">Polymorpha crispa</name>
    <dbReference type="NCBI Taxonomy" id="2769"/>
    <lineage>
        <taxon>Eukaryota</taxon>
        <taxon>Rhodophyta</taxon>
        <taxon>Florideophyceae</taxon>
        <taxon>Rhodymeniophycidae</taxon>
        <taxon>Gigartinales</taxon>
        <taxon>Gigartinaceae</taxon>
        <taxon>Chondrus</taxon>
    </lineage>
</organism>
<dbReference type="Gramene" id="CDF34188">
    <property type="protein sequence ID" value="CDF34188"/>
    <property type="gene ID" value="CHC_T00002850001"/>
</dbReference>
<evidence type="ECO:0000313" key="1">
    <source>
        <dbReference type="EMBL" id="CDF34188.1"/>
    </source>
</evidence>